<dbReference type="GO" id="GO:0015768">
    <property type="term" value="P:maltose transport"/>
    <property type="evidence" value="ECO:0007669"/>
    <property type="project" value="TreeGrafter"/>
</dbReference>
<protein>
    <submittedName>
        <fullName evidence="4">Extracellular solute-binding protein</fullName>
    </submittedName>
</protein>
<dbReference type="RefSeq" id="WP_155084439.1">
    <property type="nucleotide sequence ID" value="NZ_WMIA01000022.1"/>
</dbReference>
<dbReference type="EMBL" id="WMIA01000022">
    <property type="protein sequence ID" value="MTF40145.1"/>
    <property type="molecule type" value="Genomic_DNA"/>
</dbReference>
<evidence type="ECO:0000256" key="1">
    <source>
        <dbReference type="ARBA" id="ARBA00008520"/>
    </source>
</evidence>
<proteinExistence type="inferred from homology"/>
<evidence type="ECO:0000313" key="4">
    <source>
        <dbReference type="EMBL" id="MTF40145.1"/>
    </source>
</evidence>
<gene>
    <name evidence="4" type="ORF">GGC33_14580</name>
</gene>
<dbReference type="PANTHER" id="PTHR30061:SF50">
    <property type="entry name" value="MALTOSE_MALTODEXTRIN-BINDING PERIPLASMIC PROTEIN"/>
    <property type="match status" value="1"/>
</dbReference>
<evidence type="ECO:0000256" key="2">
    <source>
        <dbReference type="ARBA" id="ARBA00022448"/>
    </source>
</evidence>
<dbReference type="SUPFAM" id="SSF53850">
    <property type="entry name" value="Periplasmic binding protein-like II"/>
    <property type="match status" value="1"/>
</dbReference>
<accession>A0A844H1A7</accession>
<keyword evidence="2" id="KW-0813">Transport</keyword>
<dbReference type="GO" id="GO:1901982">
    <property type="term" value="F:maltose binding"/>
    <property type="evidence" value="ECO:0007669"/>
    <property type="project" value="TreeGrafter"/>
</dbReference>
<dbReference type="Proteomes" id="UP000437131">
    <property type="component" value="Unassembled WGS sequence"/>
</dbReference>
<keyword evidence="3" id="KW-0732">Signal</keyword>
<dbReference type="Gene3D" id="3.40.190.10">
    <property type="entry name" value="Periplasmic binding protein-like II"/>
    <property type="match status" value="1"/>
</dbReference>
<reference evidence="4 5" key="1">
    <citation type="submission" date="2019-11" db="EMBL/GenBank/DDBJ databases">
        <title>Isolation of a new High Light Tolerant Cyanobacteria.</title>
        <authorList>
            <person name="Dobson Z."/>
            <person name="Vaughn N."/>
            <person name="Vaughn M."/>
            <person name="Fromme P."/>
            <person name="Mazor Y."/>
        </authorList>
    </citation>
    <scope>NUCLEOTIDE SEQUENCE [LARGE SCALE GENOMIC DNA]</scope>
    <source>
        <strain evidence="4 5">0216</strain>
    </source>
</reference>
<name>A0A844H1A7_9CHRO</name>
<comment type="caution">
    <text evidence="4">The sequence shown here is derived from an EMBL/GenBank/DDBJ whole genome shotgun (WGS) entry which is preliminary data.</text>
</comment>
<dbReference type="CDD" id="cd14748">
    <property type="entry name" value="PBP2_UgpB"/>
    <property type="match status" value="1"/>
</dbReference>
<dbReference type="InterPro" id="IPR006059">
    <property type="entry name" value="SBP"/>
</dbReference>
<dbReference type="PANTHER" id="PTHR30061">
    <property type="entry name" value="MALTOSE-BINDING PERIPLASMIC PROTEIN"/>
    <property type="match status" value="1"/>
</dbReference>
<organism evidence="4 5">
    <name type="scientific">Cyanobacterium aponinum 0216</name>
    <dbReference type="NCBI Taxonomy" id="2676140"/>
    <lineage>
        <taxon>Bacteria</taxon>
        <taxon>Bacillati</taxon>
        <taxon>Cyanobacteriota</taxon>
        <taxon>Cyanophyceae</taxon>
        <taxon>Oscillatoriophycideae</taxon>
        <taxon>Chroococcales</taxon>
        <taxon>Geminocystaceae</taxon>
        <taxon>Cyanobacterium</taxon>
    </lineage>
</organism>
<sequence>MNFLLFYPTQPKKFIQRILILLCCFNLLFVTGCQNINNQQISDNTITKITFWHGINPPENREIFNELLTEFNDNNPDIQVEALYVGQPDEQLPKIIASIAANQPPDILWYVPQLTGKLVKLQALKPLQDWWNNSSIKEEIDPAMLPTMELNDSIWSVPFATNNTAMFYRPSLFEEAGITDTPKTWDEFQQVAEKLTIDSNNDGVNEQNGVLLAVGKGEFTVFVWLPFIFSANGEIIADNRPNIINEGTEKTLQLAQKLVAKKVAILSAPDRGYELDNFINGKVAMQITGPWTLAQLNQTGIDYDVFPLPIINQPATVLGGENLFVFKTNQEREEASLKFLEFILSEKFQTQWALKTGYLPININAQNSPEYQQFVQANPVIKVFLEQMKYAKSRPIIAQYPSLSENLGRAIESVLLGEKTPENALQEAQKRLDLE</sequence>
<comment type="similarity">
    <text evidence="1">Belongs to the bacterial solute-binding protein 1 family.</text>
</comment>
<dbReference type="GO" id="GO:0055052">
    <property type="term" value="C:ATP-binding cassette (ABC) transporter complex, substrate-binding subunit-containing"/>
    <property type="evidence" value="ECO:0007669"/>
    <property type="project" value="TreeGrafter"/>
</dbReference>
<evidence type="ECO:0000256" key="3">
    <source>
        <dbReference type="ARBA" id="ARBA00022729"/>
    </source>
</evidence>
<dbReference type="AlphaFoldDB" id="A0A844H1A7"/>
<evidence type="ECO:0000313" key="5">
    <source>
        <dbReference type="Proteomes" id="UP000437131"/>
    </source>
</evidence>
<dbReference type="Pfam" id="PF13416">
    <property type="entry name" value="SBP_bac_8"/>
    <property type="match status" value="1"/>
</dbReference>
<dbReference type="GO" id="GO:0042956">
    <property type="term" value="P:maltodextrin transmembrane transport"/>
    <property type="evidence" value="ECO:0007669"/>
    <property type="project" value="TreeGrafter"/>
</dbReference>